<dbReference type="PROSITE" id="PS51007">
    <property type="entry name" value="CYTC"/>
    <property type="match status" value="1"/>
</dbReference>
<keyword evidence="8" id="KW-1185">Reference proteome</keyword>
<evidence type="ECO:0000313" key="7">
    <source>
        <dbReference type="EMBL" id="GEP43817.1"/>
    </source>
</evidence>
<dbReference type="InterPro" id="IPR016187">
    <property type="entry name" value="CTDL_fold"/>
</dbReference>
<feature type="chain" id="PRO_5022055279" description="Cytochrome c domain-containing protein" evidence="5">
    <location>
        <begin position="20"/>
        <end position="580"/>
    </location>
</feature>
<dbReference type="EMBL" id="BKAG01000021">
    <property type="protein sequence ID" value="GEP43817.1"/>
    <property type="molecule type" value="Genomic_DNA"/>
</dbReference>
<dbReference type="GO" id="GO:0020037">
    <property type="term" value="F:heme binding"/>
    <property type="evidence" value="ECO:0007669"/>
    <property type="project" value="InterPro"/>
</dbReference>
<dbReference type="GO" id="GO:0009055">
    <property type="term" value="F:electron transfer activity"/>
    <property type="evidence" value="ECO:0007669"/>
    <property type="project" value="InterPro"/>
</dbReference>
<evidence type="ECO:0000256" key="2">
    <source>
        <dbReference type="ARBA" id="ARBA00022723"/>
    </source>
</evidence>
<keyword evidence="2 4" id="KW-0479">Metal-binding</keyword>
<gene>
    <name evidence="7" type="ORF">BGE01nite_31080</name>
</gene>
<evidence type="ECO:0000256" key="1">
    <source>
        <dbReference type="ARBA" id="ARBA00022617"/>
    </source>
</evidence>
<comment type="caution">
    <text evidence="7">The sequence shown here is derived from an EMBL/GenBank/DDBJ whole genome shotgun (WGS) entry which is preliminary data.</text>
</comment>
<feature type="signal peptide" evidence="5">
    <location>
        <begin position="1"/>
        <end position="19"/>
    </location>
</feature>
<dbReference type="Proteomes" id="UP000321577">
    <property type="component" value="Unassembled WGS sequence"/>
</dbReference>
<dbReference type="OrthoDB" id="9768004at2"/>
<keyword evidence="1 4" id="KW-0349">Heme</keyword>
<evidence type="ECO:0000313" key="8">
    <source>
        <dbReference type="Proteomes" id="UP000321577"/>
    </source>
</evidence>
<dbReference type="GO" id="GO:0120147">
    <property type="term" value="F:formylglycine-generating oxidase activity"/>
    <property type="evidence" value="ECO:0007669"/>
    <property type="project" value="TreeGrafter"/>
</dbReference>
<dbReference type="SUPFAM" id="SSF46626">
    <property type="entry name" value="Cytochrome c"/>
    <property type="match status" value="1"/>
</dbReference>
<evidence type="ECO:0000259" key="6">
    <source>
        <dbReference type="PROSITE" id="PS51007"/>
    </source>
</evidence>
<dbReference type="InterPro" id="IPR011429">
    <property type="entry name" value="Cyt_c_Planctomycete-type"/>
</dbReference>
<evidence type="ECO:0000256" key="3">
    <source>
        <dbReference type="ARBA" id="ARBA00023004"/>
    </source>
</evidence>
<keyword evidence="5" id="KW-0732">Signal</keyword>
<reference evidence="7 8" key="1">
    <citation type="submission" date="2019-07" db="EMBL/GenBank/DDBJ databases">
        <title>Whole genome shotgun sequence of Brevifollis gellanilyticus NBRC 108608.</title>
        <authorList>
            <person name="Hosoyama A."/>
            <person name="Uohara A."/>
            <person name="Ohji S."/>
            <person name="Ichikawa N."/>
        </authorList>
    </citation>
    <scope>NUCLEOTIDE SEQUENCE [LARGE SCALE GENOMIC DNA]</scope>
    <source>
        <strain evidence="7 8">NBRC 108608</strain>
    </source>
</reference>
<dbReference type="GO" id="GO:0046872">
    <property type="term" value="F:metal ion binding"/>
    <property type="evidence" value="ECO:0007669"/>
    <property type="project" value="UniProtKB-KW"/>
</dbReference>
<feature type="domain" description="Cytochrome c" evidence="6">
    <location>
        <begin position="16"/>
        <end position="116"/>
    </location>
</feature>
<accession>A0A512MAQ1</accession>
<organism evidence="7 8">
    <name type="scientific">Brevifollis gellanilyticus</name>
    <dbReference type="NCBI Taxonomy" id="748831"/>
    <lineage>
        <taxon>Bacteria</taxon>
        <taxon>Pseudomonadati</taxon>
        <taxon>Verrucomicrobiota</taxon>
        <taxon>Verrucomicrobiia</taxon>
        <taxon>Verrucomicrobiales</taxon>
        <taxon>Verrucomicrobiaceae</taxon>
    </lineage>
</organism>
<evidence type="ECO:0000256" key="4">
    <source>
        <dbReference type="PROSITE-ProRule" id="PRU00433"/>
    </source>
</evidence>
<dbReference type="PANTHER" id="PTHR23150">
    <property type="entry name" value="SULFATASE MODIFYING FACTOR 1, 2"/>
    <property type="match status" value="1"/>
</dbReference>
<protein>
    <recommendedName>
        <fullName evidence="6">Cytochrome c domain-containing protein</fullName>
    </recommendedName>
</protein>
<name>A0A512MAQ1_9BACT</name>
<dbReference type="Pfam" id="PF07635">
    <property type="entry name" value="PSCyt1"/>
    <property type="match status" value="2"/>
</dbReference>
<dbReference type="InterPro" id="IPR036909">
    <property type="entry name" value="Cyt_c-like_dom_sf"/>
</dbReference>
<dbReference type="InterPro" id="IPR009056">
    <property type="entry name" value="Cyt_c-like_dom"/>
</dbReference>
<dbReference type="PANTHER" id="PTHR23150:SF19">
    <property type="entry name" value="FORMYLGLYCINE-GENERATING ENZYME"/>
    <property type="match status" value="1"/>
</dbReference>
<dbReference type="InterPro" id="IPR051043">
    <property type="entry name" value="Sulfatase_Mod_Factor_Kinase"/>
</dbReference>
<dbReference type="RefSeq" id="WP_146851386.1">
    <property type="nucleotide sequence ID" value="NZ_BKAG01000021.1"/>
</dbReference>
<evidence type="ECO:0000256" key="5">
    <source>
        <dbReference type="SAM" id="SignalP"/>
    </source>
</evidence>
<dbReference type="Gene3D" id="3.90.1580.10">
    <property type="entry name" value="paralog of FGE (formylglycine-generating enzyme)"/>
    <property type="match status" value="1"/>
</dbReference>
<dbReference type="InterPro" id="IPR042095">
    <property type="entry name" value="SUMF_sf"/>
</dbReference>
<sequence length="580" mass="64560">MIPLRTPFLLAALALPAAAADKVDFNTQVKPILEAACTHCHGAEKDKGDFRLHTKEDMIKGNENGPGLTAGDLKKSAIYSTLILGHDDDMVMPPSKEGLLDKTQIEVIKGWIEQGADWPAGVTLAVKPRIDFVKHIQPILEQNCVSCHNPEKDKGEWIVSTKKQAFETGESAPNIVPFNLTKSAVYHLTTLGEDEDELMPPKKSGGPLKKEEIALLKGWIEQGAAWPDDVTLKAKEKGAVATNNPDTLELVKKIHALIVQTSKEKAEGEMKSYDSKVPSTGAAYSMVAIKGGEFTMGTPEGEAGRIEDEGPQVKKNIKPFWIGKYEITWDEYEPYQLTSEGRNKDGSRKVWAPTDKPETLISQPTPPYQPMDFGMGRNGFPAICMTQHAANKYCQWLSAQTGHFYRLPTEAEWEYAARAGTKTAYFFGDDAAQLKDYAWFFENAPNFQYSVVGKKKPNPWGLYDIYGNVCEWTLDQYSDGTYKSWAADAATGSLGNTWIKSKTPYPHVARGGHYDDDPEMLRSGARRASEPGWKQQDPQLPKSIWYLTDATWLGFRIVRPLEIPTVEEMYSAWNNGVAKE</sequence>
<keyword evidence="3 4" id="KW-0408">Iron</keyword>
<dbReference type="Pfam" id="PF03781">
    <property type="entry name" value="FGE-sulfatase"/>
    <property type="match status" value="1"/>
</dbReference>
<dbReference type="AlphaFoldDB" id="A0A512MAQ1"/>
<dbReference type="InterPro" id="IPR005532">
    <property type="entry name" value="SUMF_dom"/>
</dbReference>
<proteinExistence type="predicted"/>
<dbReference type="SUPFAM" id="SSF56436">
    <property type="entry name" value="C-type lectin-like"/>
    <property type="match status" value="1"/>
</dbReference>